<dbReference type="Proteomes" id="UP001058074">
    <property type="component" value="Unassembled WGS sequence"/>
</dbReference>
<proteinExistence type="predicted"/>
<evidence type="ECO:0000313" key="2">
    <source>
        <dbReference type="Proteomes" id="UP001058074"/>
    </source>
</evidence>
<reference evidence="1" key="1">
    <citation type="journal article" date="2025" name="Int. J. Syst. Evol. Microbiol.">
        <title>Inconstantimicrobium mannanitabidum sp. nov., a novel member of the family Clostridiaceae isolated from anoxic soil under the treatment of reductive soil disinfestation.</title>
        <authorList>
            <person name="Ueki A."/>
            <person name="Tonouchi A."/>
            <person name="Honma S."/>
            <person name="Kaku N."/>
            <person name="Ueki K."/>
        </authorList>
    </citation>
    <scope>NUCLEOTIDE SEQUENCE</scope>
    <source>
        <strain evidence="1">TW13</strain>
    </source>
</reference>
<sequence>MVNIALLGYGVVGSGVVELVERYNDRLGRKEINIVSILVRNKSKHRDELYSDLITEDINELLNKGFDILVEVMGGLHPTYEYVESAIKANKNIITANKDLIAELGEPLFLLAKEHGVTLRFEASVAGGIPIIKPLTESLRSGNNIESIKAILNGTTNFILTKMDKEGLEYKEALKIAQELGFAEANPEADVLGYDAARKLAILSSIAYDQKVYWKDIITEGITNIDSKDFKYANSINCKIKLVAQSKRNKDSIYAAVKPVLISNEDKLANVDNEFNSVTVTGDAVGELIFTGKGAGKLPTASAVFGDLIDLIENRTYTVDCFKGNISELDNSISQSCEAMIRISTLESETAINEAKQHFENVKCVDIAEDEVIILAGADSENELENRVKQISNLAFVSGVKTMMVI</sequence>
<comment type="caution">
    <text evidence="1">The sequence shown here is derived from an EMBL/GenBank/DDBJ whole genome shotgun (WGS) entry which is preliminary data.</text>
</comment>
<keyword evidence="2" id="KW-1185">Reference proteome</keyword>
<name>A0ACB5R6U1_9CLOT</name>
<dbReference type="EMBL" id="BROD01000001">
    <property type="protein sequence ID" value="GKX64757.1"/>
    <property type="molecule type" value="Genomic_DNA"/>
</dbReference>
<protein>
    <submittedName>
        <fullName evidence="1">Homoserine dehydrogenase</fullName>
    </submittedName>
</protein>
<gene>
    <name evidence="1" type="primary">hom2</name>
    <name evidence="1" type="ORF">rsdtw13_00150</name>
</gene>
<organism evidence="1 2">
    <name type="scientific">Inconstantimicrobium mannanitabidum</name>
    <dbReference type="NCBI Taxonomy" id="1604901"/>
    <lineage>
        <taxon>Bacteria</taxon>
        <taxon>Bacillati</taxon>
        <taxon>Bacillota</taxon>
        <taxon>Clostridia</taxon>
        <taxon>Eubacteriales</taxon>
        <taxon>Clostridiaceae</taxon>
        <taxon>Inconstantimicrobium</taxon>
    </lineage>
</organism>
<accession>A0ACB5R6U1</accession>
<evidence type="ECO:0000313" key="1">
    <source>
        <dbReference type="EMBL" id="GKX64757.1"/>
    </source>
</evidence>